<comment type="caution">
    <text evidence="1">The sequence shown here is derived from an EMBL/GenBank/DDBJ whole genome shotgun (WGS) entry which is preliminary data.</text>
</comment>
<dbReference type="EMBL" id="AVOT02042927">
    <property type="protein sequence ID" value="MBW0538352.1"/>
    <property type="molecule type" value="Genomic_DNA"/>
</dbReference>
<keyword evidence="2" id="KW-1185">Reference proteome</keyword>
<dbReference type="AlphaFoldDB" id="A0A9Q3FJR0"/>
<name>A0A9Q3FJR0_9BASI</name>
<evidence type="ECO:0000313" key="2">
    <source>
        <dbReference type="Proteomes" id="UP000765509"/>
    </source>
</evidence>
<proteinExistence type="predicted"/>
<evidence type="ECO:0000313" key="1">
    <source>
        <dbReference type="EMBL" id="MBW0538352.1"/>
    </source>
</evidence>
<reference evidence="1" key="1">
    <citation type="submission" date="2021-03" db="EMBL/GenBank/DDBJ databases">
        <title>Draft genome sequence of rust myrtle Austropuccinia psidii MF-1, a brazilian biotype.</title>
        <authorList>
            <person name="Quecine M.C."/>
            <person name="Pachon D.M.R."/>
            <person name="Bonatelli M.L."/>
            <person name="Correr F.H."/>
            <person name="Franceschini L.M."/>
            <person name="Leite T.F."/>
            <person name="Margarido G.R.A."/>
            <person name="Almeida C.A."/>
            <person name="Ferrarezi J.A."/>
            <person name="Labate C.A."/>
        </authorList>
    </citation>
    <scope>NUCLEOTIDE SEQUENCE</scope>
    <source>
        <strain evidence="1">MF-1</strain>
    </source>
</reference>
<organism evidence="1 2">
    <name type="scientific">Austropuccinia psidii MF-1</name>
    <dbReference type="NCBI Taxonomy" id="1389203"/>
    <lineage>
        <taxon>Eukaryota</taxon>
        <taxon>Fungi</taxon>
        <taxon>Dikarya</taxon>
        <taxon>Basidiomycota</taxon>
        <taxon>Pucciniomycotina</taxon>
        <taxon>Pucciniomycetes</taxon>
        <taxon>Pucciniales</taxon>
        <taxon>Sphaerophragmiaceae</taxon>
        <taxon>Austropuccinia</taxon>
    </lineage>
</organism>
<dbReference type="Proteomes" id="UP000765509">
    <property type="component" value="Unassembled WGS sequence"/>
</dbReference>
<gene>
    <name evidence="1" type="ORF">O181_078067</name>
</gene>
<accession>A0A9Q3FJR0</accession>
<sequence length="125" mass="13796">MPVQDPNVLHAKPCTVNPYARAAFLQCQQFLTPFQAPNASPTKSLRVYRLPIIQIIAYARAASQQLRHFLMQVQVANSSHPNPHACAGSQQFRKLLTPGQVSNNSHANTYVCTGSQHCTHTSLCL</sequence>
<protein>
    <submittedName>
        <fullName evidence="1">Uncharacterized protein</fullName>
    </submittedName>
</protein>